<dbReference type="AlphaFoldDB" id="A0A090AMT4"/>
<feature type="compositionally biased region" description="Polar residues" evidence="1">
    <location>
        <begin position="173"/>
        <end position="187"/>
    </location>
</feature>
<evidence type="ECO:0000313" key="2">
    <source>
        <dbReference type="EMBL" id="BAP57307.1"/>
    </source>
</evidence>
<proteinExistence type="predicted"/>
<dbReference type="KEGG" id="tig:THII_3010"/>
<keyword evidence="3" id="KW-1185">Reference proteome</keyword>
<evidence type="ECO:0000313" key="3">
    <source>
        <dbReference type="Proteomes" id="UP000031623"/>
    </source>
</evidence>
<protein>
    <submittedName>
        <fullName evidence="2">Uncharacterized protein</fullName>
    </submittedName>
</protein>
<sequence>MLDNGISLENLVAAQGGIVTNPSQILHYWIVLTVPGPITGEPQATLPIELELVNGGPEADVYSLTVSDSAGWNLPTLPSSLSVAGLGHETLVFNLTLPAMIGEKDTITITATSSAEPTVTSSTEIVVEVVGEPTQPAITAGEINKQPLTTDNSEKVAVASGEKVNSPHIDNAMTPSSDPKTLTTNDSNNAPIESFSLLPPETPPCYASGLVNWVCNAQGQTLTDLIVGPNGMISSGTLMGYLDQSRLGIQSHS</sequence>
<dbReference type="Proteomes" id="UP000031623">
    <property type="component" value="Chromosome"/>
</dbReference>
<evidence type="ECO:0000256" key="1">
    <source>
        <dbReference type="SAM" id="MobiDB-lite"/>
    </source>
</evidence>
<dbReference type="STRING" id="40754.THII_3010"/>
<gene>
    <name evidence="2" type="ORF">THII_3010</name>
</gene>
<organism evidence="2 3">
    <name type="scientific">Thioploca ingrica</name>
    <dbReference type="NCBI Taxonomy" id="40754"/>
    <lineage>
        <taxon>Bacteria</taxon>
        <taxon>Pseudomonadati</taxon>
        <taxon>Pseudomonadota</taxon>
        <taxon>Gammaproteobacteria</taxon>
        <taxon>Thiotrichales</taxon>
        <taxon>Thiotrichaceae</taxon>
        <taxon>Thioploca</taxon>
    </lineage>
</organism>
<dbReference type="EMBL" id="AP014633">
    <property type="protein sequence ID" value="BAP57307.1"/>
    <property type="molecule type" value="Genomic_DNA"/>
</dbReference>
<dbReference type="HOGENOM" id="CLU_1098101_0_0_6"/>
<name>A0A090AMT4_9GAMM</name>
<accession>A0A090AMT4</accession>
<reference evidence="2 3" key="1">
    <citation type="journal article" date="2014" name="ISME J.">
        <title>Ecophysiology of Thioploca ingrica as revealed by the complete genome sequence supplemented with proteomic evidence.</title>
        <authorList>
            <person name="Kojima H."/>
            <person name="Ogura Y."/>
            <person name="Yamamoto N."/>
            <person name="Togashi T."/>
            <person name="Mori H."/>
            <person name="Watanabe T."/>
            <person name="Nemoto F."/>
            <person name="Kurokawa K."/>
            <person name="Hayashi T."/>
            <person name="Fukui M."/>
        </authorList>
    </citation>
    <scope>NUCLEOTIDE SEQUENCE [LARGE SCALE GENOMIC DNA]</scope>
</reference>
<feature type="region of interest" description="Disordered" evidence="1">
    <location>
        <begin position="165"/>
        <end position="187"/>
    </location>
</feature>